<gene>
    <name evidence="1" type="ORF">TorRG33x02_135320</name>
</gene>
<evidence type="ECO:0000313" key="2">
    <source>
        <dbReference type="Proteomes" id="UP000237000"/>
    </source>
</evidence>
<organism evidence="1 2">
    <name type="scientific">Trema orientale</name>
    <name type="common">Charcoal tree</name>
    <name type="synonym">Celtis orientalis</name>
    <dbReference type="NCBI Taxonomy" id="63057"/>
    <lineage>
        <taxon>Eukaryota</taxon>
        <taxon>Viridiplantae</taxon>
        <taxon>Streptophyta</taxon>
        <taxon>Embryophyta</taxon>
        <taxon>Tracheophyta</taxon>
        <taxon>Spermatophyta</taxon>
        <taxon>Magnoliopsida</taxon>
        <taxon>eudicotyledons</taxon>
        <taxon>Gunneridae</taxon>
        <taxon>Pentapetalae</taxon>
        <taxon>rosids</taxon>
        <taxon>fabids</taxon>
        <taxon>Rosales</taxon>
        <taxon>Cannabaceae</taxon>
        <taxon>Trema</taxon>
    </lineage>
</organism>
<dbReference type="InParanoid" id="A0A2P5EYR1"/>
<proteinExistence type="predicted"/>
<keyword evidence="2" id="KW-1185">Reference proteome</keyword>
<comment type="caution">
    <text evidence="1">The sequence shown here is derived from an EMBL/GenBank/DDBJ whole genome shotgun (WGS) entry which is preliminary data.</text>
</comment>
<name>A0A2P5EYR1_TREOI</name>
<dbReference type="OrthoDB" id="10527588at2759"/>
<dbReference type="EMBL" id="JXTC01000081">
    <property type="protein sequence ID" value="PON90675.1"/>
    <property type="molecule type" value="Genomic_DNA"/>
</dbReference>
<dbReference type="AlphaFoldDB" id="A0A2P5EYR1"/>
<accession>A0A2P5EYR1</accession>
<sequence length="54" mass="5723">MIGSRWNLPSATNTITVSGSVPLSFGTTVAPRFWGQCSRGLRRRTRVSTGGSGP</sequence>
<evidence type="ECO:0000313" key="1">
    <source>
        <dbReference type="EMBL" id="PON90675.1"/>
    </source>
</evidence>
<protein>
    <submittedName>
        <fullName evidence="1">Uncharacterized protein</fullName>
    </submittedName>
</protein>
<dbReference type="Proteomes" id="UP000237000">
    <property type="component" value="Unassembled WGS sequence"/>
</dbReference>
<reference evidence="2" key="1">
    <citation type="submission" date="2016-06" db="EMBL/GenBank/DDBJ databases">
        <title>Parallel loss of symbiosis genes in relatives of nitrogen-fixing non-legume Parasponia.</title>
        <authorList>
            <person name="Van Velzen R."/>
            <person name="Holmer R."/>
            <person name="Bu F."/>
            <person name="Rutten L."/>
            <person name="Van Zeijl A."/>
            <person name="Liu W."/>
            <person name="Santuari L."/>
            <person name="Cao Q."/>
            <person name="Sharma T."/>
            <person name="Shen D."/>
            <person name="Roswanjaya Y."/>
            <person name="Wardhani T."/>
            <person name="Kalhor M.S."/>
            <person name="Jansen J."/>
            <person name="Van den Hoogen J."/>
            <person name="Gungor B."/>
            <person name="Hartog M."/>
            <person name="Hontelez J."/>
            <person name="Verver J."/>
            <person name="Yang W.-C."/>
            <person name="Schijlen E."/>
            <person name="Repin R."/>
            <person name="Schilthuizen M."/>
            <person name="Schranz E."/>
            <person name="Heidstra R."/>
            <person name="Miyata K."/>
            <person name="Fedorova E."/>
            <person name="Kohlen W."/>
            <person name="Bisseling T."/>
            <person name="Smit S."/>
            <person name="Geurts R."/>
        </authorList>
    </citation>
    <scope>NUCLEOTIDE SEQUENCE [LARGE SCALE GENOMIC DNA]</scope>
    <source>
        <strain evidence="2">cv. RG33-2</strain>
    </source>
</reference>